<dbReference type="Gene3D" id="2.40.30.10">
    <property type="entry name" value="Translation factors"/>
    <property type="match status" value="1"/>
</dbReference>
<reference evidence="3" key="1">
    <citation type="journal article" date="2019" name="Int. J. Syst. Evol. Microbiol.">
        <title>The Global Catalogue of Microorganisms (GCM) 10K type strain sequencing project: providing services to taxonomists for standard genome sequencing and annotation.</title>
        <authorList>
            <consortium name="The Broad Institute Genomics Platform"/>
            <consortium name="The Broad Institute Genome Sequencing Center for Infectious Disease"/>
            <person name="Wu L."/>
            <person name="Ma J."/>
        </authorList>
    </citation>
    <scope>NUCLEOTIDE SEQUENCE [LARGE SCALE GENOMIC DNA]</scope>
    <source>
        <strain evidence="3">JCM 9377</strain>
    </source>
</reference>
<dbReference type="InterPro" id="IPR017927">
    <property type="entry name" value="FAD-bd_FR_type"/>
</dbReference>
<accession>A0ABP6QJF4</accession>
<comment type="caution">
    <text evidence="2">The sequence shown here is derived from an EMBL/GenBank/DDBJ whole genome shotgun (WGS) entry which is preliminary data.</text>
</comment>
<dbReference type="PANTHER" id="PTHR30157">
    <property type="entry name" value="FERRIC REDUCTASE, NADPH-DEPENDENT"/>
    <property type="match status" value="1"/>
</dbReference>
<dbReference type="InterPro" id="IPR039374">
    <property type="entry name" value="SIP_fam"/>
</dbReference>
<feature type="domain" description="FAD-binding FR-type" evidence="1">
    <location>
        <begin position="10"/>
        <end position="116"/>
    </location>
</feature>
<dbReference type="CDD" id="cd06193">
    <property type="entry name" value="siderophore_interacting"/>
    <property type="match status" value="1"/>
</dbReference>
<keyword evidence="3" id="KW-1185">Reference proteome</keyword>
<dbReference type="Gene3D" id="3.40.50.80">
    <property type="entry name" value="Nucleotide-binding domain of ferredoxin-NADP reductase (FNR) module"/>
    <property type="match status" value="1"/>
</dbReference>
<proteinExistence type="predicted"/>
<dbReference type="Proteomes" id="UP001501237">
    <property type="component" value="Unassembled WGS sequence"/>
</dbReference>
<name>A0ABP6QJF4_9ACTN</name>
<dbReference type="InterPro" id="IPR017938">
    <property type="entry name" value="Riboflavin_synthase-like_b-brl"/>
</dbReference>
<dbReference type="InterPro" id="IPR039261">
    <property type="entry name" value="FNR_nucleotide-bd"/>
</dbReference>
<gene>
    <name evidence="2" type="ORF">GCM10010468_66250</name>
</gene>
<dbReference type="RefSeq" id="WP_344836226.1">
    <property type="nucleotide sequence ID" value="NZ_BAAAUV010000025.1"/>
</dbReference>
<dbReference type="InterPro" id="IPR013113">
    <property type="entry name" value="SIP_FAD-bd"/>
</dbReference>
<dbReference type="PROSITE" id="PS51384">
    <property type="entry name" value="FAD_FR"/>
    <property type="match status" value="1"/>
</dbReference>
<dbReference type="PANTHER" id="PTHR30157:SF0">
    <property type="entry name" value="NADPH-DEPENDENT FERRIC-CHELATE REDUCTASE"/>
    <property type="match status" value="1"/>
</dbReference>
<dbReference type="InterPro" id="IPR007037">
    <property type="entry name" value="SIP_rossman_dom"/>
</dbReference>
<sequence length="235" mass="25669">MARTDRLLDLLFVRGTVLDVSPAAGRMRAVRAGGVPGLAWRPGQQVRLHVNDLFAARSLLRPGDILRTYSVWDYDGDVLELRILDHGDGPGARWSREVKAGDPVVFGKPEGNFVVREADHHLFVGEETASVAFGAMMRGLANARAVLEVPDEDSRLPLEGDVTWLCRGEGSAHASENLVKAVAALDLPATGVVAYLAGEAKTCQAVKRHLITDRGWDRRSIQVKPFWTPGKRGME</sequence>
<dbReference type="Pfam" id="PF04954">
    <property type="entry name" value="SIP"/>
    <property type="match status" value="1"/>
</dbReference>
<protein>
    <recommendedName>
        <fullName evidence="1">FAD-binding FR-type domain-containing protein</fullName>
    </recommendedName>
</protein>
<dbReference type="SUPFAM" id="SSF63380">
    <property type="entry name" value="Riboflavin synthase domain-like"/>
    <property type="match status" value="1"/>
</dbReference>
<organism evidence="2 3">
    <name type="scientific">Actinocorallia longicatena</name>
    <dbReference type="NCBI Taxonomy" id="111803"/>
    <lineage>
        <taxon>Bacteria</taxon>
        <taxon>Bacillati</taxon>
        <taxon>Actinomycetota</taxon>
        <taxon>Actinomycetes</taxon>
        <taxon>Streptosporangiales</taxon>
        <taxon>Thermomonosporaceae</taxon>
        <taxon>Actinocorallia</taxon>
    </lineage>
</organism>
<evidence type="ECO:0000313" key="2">
    <source>
        <dbReference type="EMBL" id="GAA3233612.1"/>
    </source>
</evidence>
<dbReference type="Pfam" id="PF08021">
    <property type="entry name" value="FAD_binding_9"/>
    <property type="match status" value="1"/>
</dbReference>
<dbReference type="EMBL" id="BAAAUV010000025">
    <property type="protein sequence ID" value="GAA3233612.1"/>
    <property type="molecule type" value="Genomic_DNA"/>
</dbReference>
<evidence type="ECO:0000259" key="1">
    <source>
        <dbReference type="PROSITE" id="PS51384"/>
    </source>
</evidence>
<evidence type="ECO:0000313" key="3">
    <source>
        <dbReference type="Proteomes" id="UP001501237"/>
    </source>
</evidence>